<comment type="caution">
    <text evidence="8">The sequence shown here is derived from an EMBL/GenBank/DDBJ whole genome shotgun (WGS) entry which is preliminary data.</text>
</comment>
<accession>A0ABY1WT38</accession>
<dbReference type="InterPro" id="IPR000891">
    <property type="entry name" value="PYR_CT"/>
</dbReference>
<evidence type="ECO:0000256" key="2">
    <source>
        <dbReference type="ARBA" id="ARBA00009405"/>
    </source>
</evidence>
<keyword evidence="5 8" id="KW-0456">Lyase</keyword>
<evidence type="ECO:0000256" key="4">
    <source>
        <dbReference type="ARBA" id="ARBA00022723"/>
    </source>
</evidence>
<dbReference type="Pfam" id="PF00682">
    <property type="entry name" value="HMGL-like"/>
    <property type="match status" value="1"/>
</dbReference>
<organism evidence="8 9">
    <name type="scientific">Corallincola spongiicola</name>
    <dbReference type="NCBI Taxonomy" id="2520508"/>
    <lineage>
        <taxon>Bacteria</taxon>
        <taxon>Pseudomonadati</taxon>
        <taxon>Pseudomonadota</taxon>
        <taxon>Gammaproteobacteria</taxon>
        <taxon>Alteromonadales</taxon>
        <taxon>Psychromonadaceae</taxon>
        <taxon>Corallincola</taxon>
    </lineage>
</organism>
<protein>
    <recommendedName>
        <fullName evidence="3">hydroxymethylglutaryl-CoA lyase</fullName>
        <ecNumber evidence="3">4.1.3.4</ecNumber>
    </recommendedName>
</protein>
<evidence type="ECO:0000256" key="5">
    <source>
        <dbReference type="ARBA" id="ARBA00023239"/>
    </source>
</evidence>
<proteinExistence type="inferred from homology"/>
<keyword evidence="4" id="KW-0479">Metal-binding</keyword>
<comment type="similarity">
    <text evidence="2">Belongs to the HMG-CoA lyase family.</text>
</comment>
<comment type="catalytic activity">
    <reaction evidence="6">
        <text>(3S)-3-hydroxy-3-methylglutaryl-CoA = acetoacetate + acetyl-CoA</text>
        <dbReference type="Rhea" id="RHEA:24404"/>
        <dbReference type="ChEBI" id="CHEBI:13705"/>
        <dbReference type="ChEBI" id="CHEBI:43074"/>
        <dbReference type="ChEBI" id="CHEBI:57288"/>
        <dbReference type="EC" id="4.1.3.4"/>
    </reaction>
</comment>
<evidence type="ECO:0000256" key="6">
    <source>
        <dbReference type="ARBA" id="ARBA00049877"/>
    </source>
</evidence>
<evidence type="ECO:0000313" key="8">
    <source>
        <dbReference type="EMBL" id="TAA47904.1"/>
    </source>
</evidence>
<evidence type="ECO:0000256" key="1">
    <source>
        <dbReference type="ARBA" id="ARBA00005143"/>
    </source>
</evidence>
<evidence type="ECO:0000259" key="7">
    <source>
        <dbReference type="PROSITE" id="PS50991"/>
    </source>
</evidence>
<gene>
    <name evidence="8" type="ORF">EXY25_01260</name>
</gene>
<reference evidence="9" key="1">
    <citation type="submission" date="2019-02" db="EMBL/GenBank/DDBJ databases">
        <title>Draft genome sequence of Muricauda sp. 176CP4-71.</title>
        <authorList>
            <person name="Park J.-S."/>
        </authorList>
    </citation>
    <scope>NUCLEOTIDE SEQUENCE [LARGE SCALE GENOMIC DNA]</scope>
    <source>
        <strain evidence="9">176GS2-150</strain>
    </source>
</reference>
<dbReference type="GO" id="GO:0016829">
    <property type="term" value="F:lyase activity"/>
    <property type="evidence" value="ECO:0007669"/>
    <property type="project" value="UniProtKB-KW"/>
</dbReference>
<dbReference type="PROSITE" id="PS01062">
    <property type="entry name" value="HMG_COA_LYASE"/>
    <property type="match status" value="1"/>
</dbReference>
<dbReference type="EMBL" id="SHLY01000001">
    <property type="protein sequence ID" value="TAA47904.1"/>
    <property type="molecule type" value="Genomic_DNA"/>
</dbReference>
<dbReference type="NCBIfam" id="NF004283">
    <property type="entry name" value="PRK05692.1"/>
    <property type="match status" value="1"/>
</dbReference>
<dbReference type="RefSeq" id="WP_130565444.1">
    <property type="nucleotide sequence ID" value="NZ_SHLY01000001.1"/>
</dbReference>
<feature type="domain" description="Pyruvate carboxyltransferase" evidence="7">
    <location>
        <begin position="5"/>
        <end position="271"/>
    </location>
</feature>
<dbReference type="CDD" id="cd07938">
    <property type="entry name" value="DRE_TIM_HMGL"/>
    <property type="match status" value="1"/>
</dbReference>
<dbReference type="Gene3D" id="3.20.20.70">
    <property type="entry name" value="Aldolase class I"/>
    <property type="match status" value="1"/>
</dbReference>
<evidence type="ECO:0000313" key="9">
    <source>
        <dbReference type="Proteomes" id="UP000292544"/>
    </source>
</evidence>
<dbReference type="InterPro" id="IPR013785">
    <property type="entry name" value="Aldolase_TIM"/>
</dbReference>
<dbReference type="PANTHER" id="PTHR42738">
    <property type="entry name" value="HYDROXYMETHYLGLUTARYL-COA LYASE"/>
    <property type="match status" value="1"/>
</dbReference>
<dbReference type="InterPro" id="IPR043594">
    <property type="entry name" value="HMGL"/>
</dbReference>
<comment type="pathway">
    <text evidence="1">Metabolic intermediate metabolism; (S)-3-hydroxy-3-methylglutaryl-CoA degradation; acetoacetate from (S)-3-hydroxy-3-methylglutaryl-CoA: step 1/1.</text>
</comment>
<dbReference type="EC" id="4.1.3.4" evidence="3"/>
<evidence type="ECO:0000256" key="3">
    <source>
        <dbReference type="ARBA" id="ARBA00012910"/>
    </source>
</evidence>
<name>A0ABY1WT38_9GAMM</name>
<keyword evidence="9" id="KW-1185">Reference proteome</keyword>
<dbReference type="Proteomes" id="UP000292544">
    <property type="component" value="Unassembled WGS sequence"/>
</dbReference>
<dbReference type="InterPro" id="IPR000138">
    <property type="entry name" value="HMG_CoA_lyase_AS"/>
</dbReference>
<dbReference type="PROSITE" id="PS50991">
    <property type="entry name" value="PYR_CT"/>
    <property type="match status" value="1"/>
</dbReference>
<dbReference type="SUPFAM" id="SSF51569">
    <property type="entry name" value="Aldolase"/>
    <property type="match status" value="1"/>
</dbReference>
<dbReference type="PANTHER" id="PTHR42738:SF7">
    <property type="entry name" value="HYDROXYMETHYLGLUTARYL-COA LYASE"/>
    <property type="match status" value="1"/>
</dbReference>
<sequence>MNDHVTLMEVGPRDGLQGEKVLPVATRLALIKQLLAAGCRHIEVGSFVNPKRVPQMADTAELFPLLPSNTPARFSALAANSRGLEQALTANADAIALFTATSDTFCQRNIGMDSAQSVQQFRELAAHAQTAGLPVRGYVSTTIACPYEGKTAPAKVAKLAYELHHSGCYEVSLGDTIGVGTPRQVKAMLQAVLSELPASAVAVHFHDTYGQALANVCCALELGIRTVDASVAGLGGCPYAPGASGNLASEDLIYLLNGLGMNSGVDLPLLVAAGEFISQQLGKPACSKVNQAMRVSVKQTHSDAKM</sequence>